<dbReference type="PROSITE" id="PS50924">
    <property type="entry name" value="MHYT"/>
    <property type="match status" value="1"/>
</dbReference>
<gene>
    <name evidence="4" type="ORF">OCS65_29285</name>
</gene>
<protein>
    <submittedName>
        <fullName evidence="4">Signal protein</fullName>
    </submittedName>
</protein>
<dbReference type="AlphaFoldDB" id="A0AA46PLB6"/>
<feature type="domain" description="MHYT" evidence="3">
    <location>
        <begin position="10"/>
        <end position="207"/>
    </location>
</feature>
<feature type="transmembrane region" description="Helical" evidence="1">
    <location>
        <begin position="154"/>
        <end position="173"/>
    </location>
</feature>
<dbReference type="PANTHER" id="PTHR35152:SF1">
    <property type="entry name" value="DOMAIN SIGNALLING PROTEIN, PUTATIVE (AFU_ORTHOLOGUE AFUA_5G11310)-RELATED"/>
    <property type="match status" value="1"/>
</dbReference>
<keyword evidence="1" id="KW-0812">Transmembrane</keyword>
<reference evidence="4" key="1">
    <citation type="submission" date="2022-09" db="EMBL/GenBank/DDBJ databases">
        <title>The genome sequence of Rhodococcus aetherivorans N1.</title>
        <authorList>
            <person name="Jiang W."/>
        </authorList>
    </citation>
    <scope>NUCLEOTIDE SEQUENCE</scope>
    <source>
        <strain evidence="4">N1</strain>
        <plasmid evidence="4">pN1</plasmid>
    </source>
</reference>
<keyword evidence="4" id="KW-0614">Plasmid</keyword>
<feature type="compositionally biased region" description="Basic and acidic residues" evidence="2">
    <location>
        <begin position="282"/>
        <end position="310"/>
    </location>
</feature>
<organism evidence="4 5">
    <name type="scientific">Rhodococcus aetherivorans</name>
    <dbReference type="NCBI Taxonomy" id="191292"/>
    <lineage>
        <taxon>Bacteria</taxon>
        <taxon>Bacillati</taxon>
        <taxon>Actinomycetota</taxon>
        <taxon>Actinomycetes</taxon>
        <taxon>Mycobacteriales</taxon>
        <taxon>Nocardiaceae</taxon>
        <taxon>Rhodococcus</taxon>
    </lineage>
</organism>
<feature type="transmembrane region" description="Helical" evidence="1">
    <location>
        <begin position="48"/>
        <end position="72"/>
    </location>
</feature>
<keyword evidence="1" id="KW-0472">Membrane</keyword>
<feature type="transmembrane region" description="Helical" evidence="1">
    <location>
        <begin position="185"/>
        <end position="205"/>
    </location>
</feature>
<geneLocation type="plasmid" evidence="4 5">
    <name>pN1</name>
</geneLocation>
<feature type="region of interest" description="Disordered" evidence="2">
    <location>
        <begin position="268"/>
        <end position="310"/>
    </location>
</feature>
<sequence>MSHEMHHFDLGLWVLFLAYGTSIAGSFVGLSCARRAATTPLGPTRWRWLVMAALSIGGVGIWMTHFIAMMGFAVPGTIIRYDPMLTILSAVIAIGATLFGLWLVDLRALAGRPILDRSALLIGGAVMGVAVSLMHYCGMAAIRIRGELSHDPVLTAASVAIGIGASIAALWLVRTAFIRATRLLGALVMGCAVAALHYTGMAGVHASLDPTATMPEGATLLDLMLPAYIFGTIILAAPLVALVLARQSADTEVDEAIATWSAEINDAVPYPGDRGQEATAELDTRRDVPRRPADPLRKGDVQVVPHERVR</sequence>
<dbReference type="GeneID" id="83624604"/>
<evidence type="ECO:0000256" key="1">
    <source>
        <dbReference type="PROSITE-ProRule" id="PRU00244"/>
    </source>
</evidence>
<feature type="transmembrane region" description="Helical" evidence="1">
    <location>
        <begin position="84"/>
        <end position="106"/>
    </location>
</feature>
<accession>A0AA46PLB6</accession>
<evidence type="ECO:0000259" key="3">
    <source>
        <dbReference type="PROSITE" id="PS50924"/>
    </source>
</evidence>
<evidence type="ECO:0000256" key="2">
    <source>
        <dbReference type="SAM" id="MobiDB-lite"/>
    </source>
</evidence>
<keyword evidence="1" id="KW-1133">Transmembrane helix</keyword>
<dbReference type="InterPro" id="IPR005330">
    <property type="entry name" value="MHYT_dom"/>
</dbReference>
<evidence type="ECO:0000313" key="5">
    <source>
        <dbReference type="Proteomes" id="UP001163947"/>
    </source>
</evidence>
<dbReference type="RefSeq" id="WP_263510545.1">
    <property type="nucleotide sequence ID" value="NZ_CP106984.1"/>
</dbReference>
<feature type="transmembrane region" description="Helical" evidence="1">
    <location>
        <begin position="225"/>
        <end position="245"/>
    </location>
</feature>
<feature type="transmembrane region" description="Helical" evidence="1">
    <location>
        <begin position="12"/>
        <end position="36"/>
    </location>
</feature>
<proteinExistence type="predicted"/>
<dbReference type="Proteomes" id="UP001163947">
    <property type="component" value="Plasmid pN1"/>
</dbReference>
<name>A0AA46PLB6_9NOCA</name>
<feature type="transmembrane region" description="Helical" evidence="1">
    <location>
        <begin position="118"/>
        <end position="142"/>
    </location>
</feature>
<dbReference type="PANTHER" id="PTHR35152">
    <property type="entry name" value="DOMAIN SIGNALLING PROTEIN, PUTATIVE (AFU_ORTHOLOGUE AFUA_5G11310)-RELATED"/>
    <property type="match status" value="1"/>
</dbReference>
<dbReference type="EMBL" id="CP106984">
    <property type="protein sequence ID" value="UYF97347.1"/>
    <property type="molecule type" value="Genomic_DNA"/>
</dbReference>
<evidence type="ECO:0000313" key="4">
    <source>
        <dbReference type="EMBL" id="UYF97347.1"/>
    </source>
</evidence>
<dbReference type="Pfam" id="PF03707">
    <property type="entry name" value="MHYT"/>
    <property type="match status" value="2"/>
</dbReference>
<dbReference type="GO" id="GO:0016020">
    <property type="term" value="C:membrane"/>
    <property type="evidence" value="ECO:0007669"/>
    <property type="project" value="UniProtKB-UniRule"/>
</dbReference>